<organism evidence="7 8">
    <name type="scientific">Naja naja</name>
    <name type="common">Indian cobra</name>
    <dbReference type="NCBI Taxonomy" id="35670"/>
    <lineage>
        <taxon>Eukaryota</taxon>
        <taxon>Metazoa</taxon>
        <taxon>Chordata</taxon>
        <taxon>Craniata</taxon>
        <taxon>Vertebrata</taxon>
        <taxon>Euteleostomi</taxon>
        <taxon>Lepidosauria</taxon>
        <taxon>Squamata</taxon>
        <taxon>Bifurcata</taxon>
        <taxon>Unidentata</taxon>
        <taxon>Episquamata</taxon>
        <taxon>Toxicofera</taxon>
        <taxon>Serpentes</taxon>
        <taxon>Colubroidea</taxon>
        <taxon>Elapidae</taxon>
        <taxon>Elapinae</taxon>
        <taxon>Naja</taxon>
    </lineage>
</organism>
<evidence type="ECO:0000256" key="1">
    <source>
        <dbReference type="ARBA" id="ARBA00022679"/>
    </source>
</evidence>
<gene>
    <name evidence="7" type="primary">UBE2K</name>
</gene>
<feature type="compositionally biased region" description="Polar residues" evidence="5">
    <location>
        <begin position="131"/>
        <end position="143"/>
    </location>
</feature>
<evidence type="ECO:0000256" key="4">
    <source>
        <dbReference type="RuleBase" id="RU362109"/>
    </source>
</evidence>
<dbReference type="SMART" id="SM00212">
    <property type="entry name" value="UBCc"/>
    <property type="match status" value="1"/>
</dbReference>
<feature type="domain" description="UBC core" evidence="6">
    <location>
        <begin position="4"/>
        <end position="168"/>
    </location>
</feature>
<feature type="active site" description="Glycyl thioester intermediate" evidence="3">
    <location>
        <position position="92"/>
    </location>
</feature>
<dbReference type="GO" id="GO:0010994">
    <property type="term" value="P:free ubiquitin chain polymerization"/>
    <property type="evidence" value="ECO:0007669"/>
    <property type="project" value="Ensembl"/>
</dbReference>
<protein>
    <submittedName>
        <fullName evidence="7">Ubiquitin conjugating enzyme E2 K</fullName>
    </submittedName>
</protein>
<dbReference type="Proteomes" id="UP000694559">
    <property type="component" value="Unplaced"/>
</dbReference>
<dbReference type="GO" id="GO:0034450">
    <property type="term" value="F:ubiquitin-ubiquitin ligase activity"/>
    <property type="evidence" value="ECO:0007669"/>
    <property type="project" value="Ensembl"/>
</dbReference>
<keyword evidence="4" id="KW-0547">Nucleotide-binding</keyword>
<dbReference type="OrthoDB" id="9993688at2759"/>
<evidence type="ECO:0000259" key="6">
    <source>
        <dbReference type="PROSITE" id="PS50127"/>
    </source>
</evidence>
<dbReference type="GO" id="GO:0005737">
    <property type="term" value="C:cytoplasm"/>
    <property type="evidence" value="ECO:0007669"/>
    <property type="project" value="Ensembl"/>
</dbReference>
<dbReference type="Gene3D" id="3.10.110.10">
    <property type="entry name" value="Ubiquitin Conjugating Enzyme"/>
    <property type="match status" value="1"/>
</dbReference>
<dbReference type="AlphaFoldDB" id="A0A8C6YGZ7"/>
<proteinExistence type="inferred from homology"/>
<dbReference type="PANTHER" id="PTHR24068">
    <property type="entry name" value="UBIQUITIN-CONJUGATING ENZYME E2"/>
    <property type="match status" value="1"/>
</dbReference>
<reference evidence="7" key="2">
    <citation type="submission" date="2025-09" db="UniProtKB">
        <authorList>
            <consortium name="Ensembl"/>
        </authorList>
    </citation>
    <scope>IDENTIFICATION</scope>
</reference>
<dbReference type="GO" id="GO:0032433">
    <property type="term" value="C:filopodium tip"/>
    <property type="evidence" value="ECO:0007669"/>
    <property type="project" value="Ensembl"/>
</dbReference>
<dbReference type="GO" id="GO:0032434">
    <property type="term" value="P:regulation of proteasomal ubiquitin-dependent protein catabolic process"/>
    <property type="evidence" value="ECO:0007669"/>
    <property type="project" value="Ensembl"/>
</dbReference>
<dbReference type="Pfam" id="PF00179">
    <property type="entry name" value="UQ_con"/>
    <property type="match status" value="1"/>
</dbReference>
<dbReference type="InterPro" id="IPR023313">
    <property type="entry name" value="UBQ-conjugating_AS"/>
</dbReference>
<evidence type="ECO:0000256" key="3">
    <source>
        <dbReference type="PROSITE-ProRule" id="PRU10133"/>
    </source>
</evidence>
<dbReference type="Ensembl" id="ENSNNAT00000029546.1">
    <property type="protein sequence ID" value="ENSNNAP00000028196.1"/>
    <property type="gene ID" value="ENSNNAG00000018179.1"/>
</dbReference>
<feature type="region of interest" description="Disordered" evidence="5">
    <location>
        <begin position="127"/>
        <end position="147"/>
    </location>
</feature>
<accession>A0A8C6YGZ7</accession>
<dbReference type="PROSITE" id="PS00183">
    <property type="entry name" value="UBC_1"/>
    <property type="match status" value="1"/>
</dbReference>
<evidence type="ECO:0000256" key="5">
    <source>
        <dbReference type="SAM" id="MobiDB-lite"/>
    </source>
</evidence>
<sequence length="211" mass="23643">MANIAVQRIKREFKEVLKSEETNKNQIKVDLVDENFTELRGEIAGPPDTPYEGGRYQLEIKIPETYPFNPPKVRFITKIWHPNISSVTGAICLDILKDQWAAAMTLRTVLLSLQALLAAAEPDDPQDAVVANQSPSHTHTLSNGCRDPGEIPKKVCRKIPHPTDQSFFIWDRRIPSPALFSEGRLLASCKENSRSSRSLSLPPNSTRNESL</sequence>
<name>A0A8C6YGZ7_NAJNA</name>
<dbReference type="SUPFAM" id="SSF54495">
    <property type="entry name" value="UBC-like"/>
    <property type="match status" value="1"/>
</dbReference>
<keyword evidence="4" id="KW-0067">ATP-binding</keyword>
<dbReference type="PROSITE" id="PS50127">
    <property type="entry name" value="UBC_2"/>
    <property type="match status" value="1"/>
</dbReference>
<evidence type="ECO:0000256" key="2">
    <source>
        <dbReference type="ARBA" id="ARBA00022786"/>
    </source>
</evidence>
<evidence type="ECO:0000313" key="7">
    <source>
        <dbReference type="Ensembl" id="ENSNNAP00000028196.1"/>
    </source>
</evidence>
<dbReference type="FunFam" id="3.10.110.10:FF:000021">
    <property type="entry name" value="Putative ubiquitin-conjugating enzyme e2 k"/>
    <property type="match status" value="1"/>
</dbReference>
<dbReference type="GO" id="GO:0031625">
    <property type="term" value="F:ubiquitin protein ligase binding"/>
    <property type="evidence" value="ECO:0007669"/>
    <property type="project" value="Ensembl"/>
</dbReference>
<evidence type="ECO:0000313" key="8">
    <source>
        <dbReference type="Proteomes" id="UP000694559"/>
    </source>
</evidence>
<comment type="similarity">
    <text evidence="4">Belongs to the ubiquitin-conjugating enzyme family.</text>
</comment>
<dbReference type="GO" id="GO:0005524">
    <property type="term" value="F:ATP binding"/>
    <property type="evidence" value="ECO:0007669"/>
    <property type="project" value="UniProtKB-UniRule"/>
</dbReference>
<dbReference type="GO" id="GO:0035458">
    <property type="term" value="P:cellular response to interferon-beta"/>
    <property type="evidence" value="ECO:0007669"/>
    <property type="project" value="Ensembl"/>
</dbReference>
<dbReference type="GO" id="GO:0060340">
    <property type="term" value="P:positive regulation of type I interferon-mediated signaling pathway"/>
    <property type="evidence" value="ECO:0007669"/>
    <property type="project" value="Ensembl"/>
</dbReference>
<dbReference type="GO" id="GO:0005634">
    <property type="term" value="C:nucleus"/>
    <property type="evidence" value="ECO:0007669"/>
    <property type="project" value="Ensembl"/>
</dbReference>
<dbReference type="GO" id="GO:0070936">
    <property type="term" value="P:protein K48-linked ubiquitination"/>
    <property type="evidence" value="ECO:0007669"/>
    <property type="project" value="Ensembl"/>
</dbReference>
<keyword evidence="1" id="KW-0808">Transferase</keyword>
<dbReference type="InterPro" id="IPR000608">
    <property type="entry name" value="UBC"/>
</dbReference>
<keyword evidence="2 4" id="KW-0833">Ubl conjugation pathway</keyword>
<dbReference type="GO" id="GO:1903265">
    <property type="term" value="P:positive regulation of tumor necrosis factor-mediated signaling pathway"/>
    <property type="evidence" value="ECO:0007669"/>
    <property type="project" value="Ensembl"/>
</dbReference>
<keyword evidence="8" id="KW-1185">Reference proteome</keyword>
<dbReference type="GeneTree" id="ENSGT00670000098059"/>
<dbReference type="GO" id="GO:0060337">
    <property type="term" value="P:type I interferon-mediated signaling pathway"/>
    <property type="evidence" value="ECO:0007669"/>
    <property type="project" value="Ensembl"/>
</dbReference>
<dbReference type="InterPro" id="IPR016135">
    <property type="entry name" value="UBQ-conjugating_enzyme/RWD"/>
</dbReference>
<reference evidence="7" key="1">
    <citation type="submission" date="2025-08" db="UniProtKB">
        <authorList>
            <consortium name="Ensembl"/>
        </authorList>
    </citation>
    <scope>IDENTIFICATION</scope>
</reference>
<feature type="region of interest" description="Disordered" evidence="5">
    <location>
        <begin position="192"/>
        <end position="211"/>
    </location>
</feature>
<feature type="compositionally biased region" description="Low complexity" evidence="5">
    <location>
        <begin position="195"/>
        <end position="205"/>
    </location>
</feature>
<dbReference type="CDD" id="cd23800">
    <property type="entry name" value="UBCc_UBE2K"/>
    <property type="match status" value="1"/>
</dbReference>